<keyword evidence="6" id="KW-1185">Reference proteome</keyword>
<keyword evidence="1 3" id="KW-0853">WD repeat</keyword>
<dbReference type="Proteomes" id="UP000030428">
    <property type="component" value="Unassembled WGS sequence"/>
</dbReference>
<dbReference type="PANTHER" id="PTHR19848">
    <property type="entry name" value="WD40 REPEAT PROTEIN"/>
    <property type="match status" value="1"/>
</dbReference>
<feature type="repeat" description="WD" evidence="3">
    <location>
        <begin position="24"/>
        <end position="65"/>
    </location>
</feature>
<dbReference type="InterPro" id="IPR011600">
    <property type="entry name" value="Pept_C14_caspase"/>
</dbReference>
<dbReference type="Gene3D" id="2.130.10.10">
    <property type="entry name" value="YVTN repeat-like/Quinoprotein amine dehydrogenase"/>
    <property type="match status" value="3"/>
</dbReference>
<accession>A0A0A6P950</accession>
<dbReference type="SUPFAM" id="SSF101898">
    <property type="entry name" value="NHL repeat"/>
    <property type="match status" value="1"/>
</dbReference>
<dbReference type="GO" id="GO:0006508">
    <property type="term" value="P:proteolysis"/>
    <property type="evidence" value="ECO:0007669"/>
    <property type="project" value="InterPro"/>
</dbReference>
<dbReference type="EMBL" id="JSZA02000133">
    <property type="protein sequence ID" value="KHD07258.2"/>
    <property type="molecule type" value="Genomic_DNA"/>
</dbReference>
<dbReference type="SMART" id="SM00320">
    <property type="entry name" value="WD40"/>
    <property type="match status" value="6"/>
</dbReference>
<dbReference type="GO" id="GO:0004197">
    <property type="term" value="F:cysteine-type endopeptidase activity"/>
    <property type="evidence" value="ECO:0007669"/>
    <property type="project" value="InterPro"/>
</dbReference>
<dbReference type="SUPFAM" id="SSF50978">
    <property type="entry name" value="WD40 repeat-like"/>
    <property type="match status" value="1"/>
</dbReference>
<evidence type="ECO:0000313" key="5">
    <source>
        <dbReference type="EMBL" id="KHD07258.2"/>
    </source>
</evidence>
<dbReference type="PANTHER" id="PTHR19848:SF8">
    <property type="entry name" value="F-BOX AND WD REPEAT DOMAIN CONTAINING 7"/>
    <property type="match status" value="1"/>
</dbReference>
<organism evidence="5 6">
    <name type="scientific">Candidatus Thiomargarita nelsonii</name>
    <dbReference type="NCBI Taxonomy" id="1003181"/>
    <lineage>
        <taxon>Bacteria</taxon>
        <taxon>Pseudomonadati</taxon>
        <taxon>Pseudomonadota</taxon>
        <taxon>Gammaproteobacteria</taxon>
        <taxon>Thiotrichales</taxon>
        <taxon>Thiotrichaceae</taxon>
        <taxon>Thiomargarita</taxon>
    </lineage>
</organism>
<gene>
    <name evidence="5" type="ORF">PN36_24860</name>
</gene>
<protein>
    <recommendedName>
        <fullName evidence="4">Peptidase C14 caspase domain-containing protein</fullName>
    </recommendedName>
</protein>
<feature type="domain" description="Peptidase C14 caspase" evidence="4">
    <location>
        <begin position="681"/>
        <end position="902"/>
    </location>
</feature>
<keyword evidence="2" id="KW-0677">Repeat</keyword>
<sequence>MEAPVKPPVVRTISRVEPILRIDTGMHTAIIKKMDVDAAERYLVTGSDDKTVRVWSLSDGRLLRVLRPPMGKGHEGKVYAVAISPHGETVAVGGWTSQSGFDNAIYLFNRATGELRQRITGLPNRILHLAYSPDGSRLVASLKKGGIRLYQSSDYRLQAQDTNYNLASYWAEFDSNGRLVTTCKDGYIRLYNQNLNLLAKRKALGGRSPYAARFSPAGDKIAVGFQDSTQINVLSSKDLILLYSPSTPDINNASLDNLAWSQDGNWLYAGGRYNSKGKVHILRWSQAGQGRYTVWPASSNAIMGIHALRKGRIVFGSAEPYFGIFDANGQKIRARHVDIADFRAIYDGHFLISKDGSIVQFGYEYGGKKPARFSLKKRTLILDPLASSKLIAPRLKGLRITNWQNSTRPKLNGKALSLKEDETVRSLAITANEQHFLLGTEWFLRFFDKQGNLQWKTDTPSVAWGVNIAGNGKVAIAAFGDGTLRWYRLRDGKELLAFFPHKDGKRWIVWTPQGYYAASSGGETLIGWQINQGPDQAADFFPAAHFRDNYYRPALVANVLDSLKLAPKKQQRIRKQLPPVVTLLSPQNGATFSDTKLKLRYRIRSPSNVRGIKVLIDGRPLLKKRGLVRQEESSLQITVPSRDVKVSLIAENKYAASEAATIQLRWQGGSQSVNNLPTLYVLAVGVSKYESVQKLKYADQDAQDLAQLFRRQKNKGLYRDIQVNLLKNANKEEILDGLHWIEQQTTQNDVAVIAFAGHGVNDEKGLYYFLPRDVNIKQLKSTGVAYHDIKDTMASLRGKALFLIDTCHSGNILGGVADVNQVANDLSMAENGVVVFTASTGTQQSLEHSRWQNGAFTEALLEGLKGQADYIADGMISITELELYLSNRVKELAGQTQTPTTAKPQTIVDFPIVKF</sequence>
<dbReference type="Pfam" id="PF00656">
    <property type="entry name" value="Peptidase_C14"/>
    <property type="match status" value="1"/>
</dbReference>
<evidence type="ECO:0000256" key="3">
    <source>
        <dbReference type="PROSITE-ProRule" id="PRU00221"/>
    </source>
</evidence>
<dbReference type="PROSITE" id="PS50082">
    <property type="entry name" value="WD_REPEATS_2"/>
    <property type="match status" value="1"/>
</dbReference>
<dbReference type="InterPro" id="IPR015943">
    <property type="entry name" value="WD40/YVTN_repeat-like_dom_sf"/>
</dbReference>
<reference evidence="5 6" key="1">
    <citation type="journal article" date="2016" name="Front. Microbiol.">
        <title>Single-Cell (Meta-)Genomics of a Dimorphic Candidatus Thiomargarita nelsonii Reveals Genomic Plasticity.</title>
        <authorList>
            <person name="Flood B.E."/>
            <person name="Fliss P."/>
            <person name="Jones D.S."/>
            <person name="Dick G.J."/>
            <person name="Jain S."/>
            <person name="Kaster A.K."/>
            <person name="Winkel M."/>
            <person name="Mussmann M."/>
            <person name="Bailey J."/>
        </authorList>
    </citation>
    <scope>NUCLEOTIDE SEQUENCE [LARGE SCALE GENOMIC DNA]</scope>
    <source>
        <strain evidence="5">Hydrate Ridge</strain>
    </source>
</reference>
<dbReference type="PROSITE" id="PS50294">
    <property type="entry name" value="WD_REPEATS_REGION"/>
    <property type="match status" value="1"/>
</dbReference>
<dbReference type="AlphaFoldDB" id="A0A0A6P950"/>
<proteinExistence type="predicted"/>
<evidence type="ECO:0000256" key="1">
    <source>
        <dbReference type="ARBA" id="ARBA00022574"/>
    </source>
</evidence>
<evidence type="ECO:0000259" key="4">
    <source>
        <dbReference type="Pfam" id="PF00656"/>
    </source>
</evidence>
<dbReference type="SUPFAM" id="SSF52129">
    <property type="entry name" value="Caspase-like"/>
    <property type="match status" value="1"/>
</dbReference>
<comment type="caution">
    <text evidence="5">The sequence shown here is derived from an EMBL/GenBank/DDBJ whole genome shotgun (WGS) entry which is preliminary data.</text>
</comment>
<dbReference type="InterPro" id="IPR001680">
    <property type="entry name" value="WD40_rpt"/>
</dbReference>
<evidence type="ECO:0000313" key="6">
    <source>
        <dbReference type="Proteomes" id="UP000030428"/>
    </source>
</evidence>
<dbReference type="Pfam" id="PF00400">
    <property type="entry name" value="WD40"/>
    <property type="match status" value="2"/>
</dbReference>
<evidence type="ECO:0000256" key="2">
    <source>
        <dbReference type="ARBA" id="ARBA00022737"/>
    </source>
</evidence>
<dbReference type="InterPro" id="IPR036322">
    <property type="entry name" value="WD40_repeat_dom_sf"/>
</dbReference>
<name>A0A0A6P950_9GAMM</name>
<dbReference type="InterPro" id="IPR029030">
    <property type="entry name" value="Caspase-like_dom_sf"/>
</dbReference>
<dbReference type="Gene3D" id="3.40.50.1460">
    <property type="match status" value="1"/>
</dbReference>